<dbReference type="RefSeq" id="WP_353301742.1">
    <property type="nucleotide sequence ID" value="NZ_BAABWN010000002.1"/>
</dbReference>
<dbReference type="NCBIfam" id="TIGR02974">
    <property type="entry name" value="phageshock_pspF"/>
    <property type="match status" value="1"/>
</dbReference>
<keyword evidence="3" id="KW-0805">Transcription regulation</keyword>
<dbReference type="EMBL" id="BAABWN010000002">
    <property type="protein sequence ID" value="GAA6166965.1"/>
    <property type="molecule type" value="Genomic_DNA"/>
</dbReference>
<dbReference type="SUPFAM" id="SSF52540">
    <property type="entry name" value="P-loop containing nucleoside triphosphate hydrolases"/>
    <property type="match status" value="1"/>
</dbReference>
<reference evidence="6 7" key="1">
    <citation type="submission" date="2024-04" db="EMBL/GenBank/DDBJ databases">
        <title>Draft genome sequence of Sessilibacter corallicola NBRC 116591.</title>
        <authorList>
            <person name="Miyakawa T."/>
            <person name="Kusuya Y."/>
            <person name="Miura T."/>
        </authorList>
    </citation>
    <scope>NUCLEOTIDE SEQUENCE [LARGE SCALE GENOMIC DNA]</scope>
    <source>
        <strain evidence="6 7">KU-00831-HH</strain>
    </source>
</reference>
<dbReference type="Pfam" id="PF00158">
    <property type="entry name" value="Sigma54_activat"/>
    <property type="match status" value="1"/>
</dbReference>
<evidence type="ECO:0000259" key="5">
    <source>
        <dbReference type="PROSITE" id="PS50045"/>
    </source>
</evidence>
<keyword evidence="1" id="KW-0547">Nucleotide-binding</keyword>
<evidence type="ECO:0000256" key="2">
    <source>
        <dbReference type="ARBA" id="ARBA00022840"/>
    </source>
</evidence>
<organism evidence="6 7">
    <name type="scientific">Sessilibacter corallicola</name>
    <dbReference type="NCBI Taxonomy" id="2904075"/>
    <lineage>
        <taxon>Bacteria</taxon>
        <taxon>Pseudomonadati</taxon>
        <taxon>Pseudomonadota</taxon>
        <taxon>Gammaproteobacteria</taxon>
        <taxon>Cellvibrionales</taxon>
        <taxon>Cellvibrionaceae</taxon>
        <taxon>Sessilibacter</taxon>
    </lineage>
</organism>
<evidence type="ECO:0000256" key="3">
    <source>
        <dbReference type="ARBA" id="ARBA00023015"/>
    </source>
</evidence>
<dbReference type="InterPro" id="IPR014317">
    <property type="entry name" value="Transcription_activator_PspF"/>
</dbReference>
<keyword evidence="7" id="KW-1185">Reference proteome</keyword>
<dbReference type="InterPro" id="IPR027417">
    <property type="entry name" value="P-loop_NTPase"/>
</dbReference>
<proteinExistence type="predicted"/>
<comment type="caution">
    <text evidence="6">The sequence shown here is derived from an EMBL/GenBank/DDBJ whole genome shotgun (WGS) entry which is preliminary data.</text>
</comment>
<dbReference type="Pfam" id="PF25601">
    <property type="entry name" value="AAA_lid_14"/>
    <property type="match status" value="1"/>
</dbReference>
<evidence type="ECO:0000313" key="7">
    <source>
        <dbReference type="Proteomes" id="UP001465153"/>
    </source>
</evidence>
<name>A0ABQ0A5W1_9GAMM</name>
<evidence type="ECO:0000256" key="1">
    <source>
        <dbReference type="ARBA" id="ARBA00022741"/>
    </source>
</evidence>
<dbReference type="Proteomes" id="UP001465153">
    <property type="component" value="Unassembled WGS sequence"/>
</dbReference>
<evidence type="ECO:0000313" key="6">
    <source>
        <dbReference type="EMBL" id="GAA6166965.1"/>
    </source>
</evidence>
<feature type="domain" description="Sigma-54 factor interaction" evidence="5">
    <location>
        <begin position="11"/>
        <end position="241"/>
    </location>
</feature>
<dbReference type="Gene3D" id="1.10.8.60">
    <property type="match status" value="1"/>
</dbReference>
<dbReference type="InterPro" id="IPR003593">
    <property type="entry name" value="AAA+_ATPase"/>
</dbReference>
<dbReference type="SMART" id="SM00382">
    <property type="entry name" value="AAA"/>
    <property type="match status" value="1"/>
</dbReference>
<keyword evidence="2" id="KW-0067">ATP-binding</keyword>
<keyword evidence="4" id="KW-0804">Transcription</keyword>
<dbReference type="InterPro" id="IPR025944">
    <property type="entry name" value="Sigma_54_int_dom_CS"/>
</dbReference>
<evidence type="ECO:0000256" key="4">
    <source>
        <dbReference type="ARBA" id="ARBA00023163"/>
    </source>
</evidence>
<protein>
    <submittedName>
        <fullName evidence="6">Phage shock protein operon transcriptional activator</fullName>
    </submittedName>
</protein>
<dbReference type="InterPro" id="IPR002197">
    <property type="entry name" value="HTH_Fis"/>
</dbReference>
<dbReference type="InterPro" id="IPR002078">
    <property type="entry name" value="Sigma_54_int"/>
</dbReference>
<dbReference type="CDD" id="cd00009">
    <property type="entry name" value="AAA"/>
    <property type="match status" value="1"/>
</dbReference>
<dbReference type="PROSITE" id="PS00688">
    <property type="entry name" value="SIGMA54_INTERACT_3"/>
    <property type="match status" value="1"/>
</dbReference>
<accession>A0ABQ0A5W1</accession>
<dbReference type="InterPro" id="IPR058031">
    <property type="entry name" value="AAA_lid_NorR"/>
</dbReference>
<dbReference type="PANTHER" id="PTHR32071">
    <property type="entry name" value="TRANSCRIPTIONAL REGULATORY PROTEIN"/>
    <property type="match status" value="1"/>
</dbReference>
<dbReference type="PANTHER" id="PTHR32071:SF38">
    <property type="entry name" value="PSP OPERON TRANSCRIPTIONAL ACTIVATOR"/>
    <property type="match status" value="1"/>
</dbReference>
<sequence length="351" mass="39658">MANYDQGQQKALGQSPLFLDALDHASRLAQLDRPVLILGERGSGKELIAHRTHFLSPRWEEPFIKVNCAALSESLVESTLFGHEAGSFTGATKAQQGFFERAGEGTLFLDEIATLSLRVQEKILRVLEYGEFERIGGQKTLHTQARVIGATHGNLKRMAEAGEFRLDLLDRLAFDVIHVPPLRQRGDDILLLAEHFAVSFVRNLNWDYFPGFSETVENELLEYAWPGNIRELKNSVERSLFRCKNPIDPIQEVVLDPFEIPWSDTTINSGVRHASEIGPSESALINNKNIERVTPSAVDELSLKGFKERREAWEKEQILAAMDLANHHQGRAASILGLSYDQFRVLWRKFN</sequence>
<dbReference type="PROSITE" id="PS50045">
    <property type="entry name" value="SIGMA54_INTERACT_4"/>
    <property type="match status" value="1"/>
</dbReference>
<dbReference type="Pfam" id="PF02954">
    <property type="entry name" value="HTH_8"/>
    <property type="match status" value="1"/>
</dbReference>
<gene>
    <name evidence="6" type="primary">pspF</name>
    <name evidence="6" type="ORF">NBRC116591_07750</name>
</gene>
<dbReference type="Gene3D" id="3.40.50.300">
    <property type="entry name" value="P-loop containing nucleotide triphosphate hydrolases"/>
    <property type="match status" value="1"/>
</dbReference>